<dbReference type="PROSITE" id="PS50262">
    <property type="entry name" value="G_PROTEIN_RECEP_F1_2"/>
    <property type="match status" value="1"/>
</dbReference>
<evidence type="ECO:0000256" key="10">
    <source>
        <dbReference type="ARBA" id="ARBA00023224"/>
    </source>
</evidence>
<dbReference type="KEGG" id="vko:123022033"/>
<keyword evidence="2" id="KW-1003">Cell membrane</keyword>
<evidence type="ECO:0000256" key="3">
    <source>
        <dbReference type="ARBA" id="ARBA00022692"/>
    </source>
</evidence>
<dbReference type="PRINTS" id="PR00237">
    <property type="entry name" value="GPCRRHODOPSN"/>
</dbReference>
<evidence type="ECO:0000313" key="16">
    <source>
        <dbReference type="Proteomes" id="UP000694545"/>
    </source>
</evidence>
<evidence type="ECO:0000256" key="11">
    <source>
        <dbReference type="ARBA" id="ARBA00056731"/>
    </source>
</evidence>
<comment type="subcellular location">
    <subcellularLocation>
        <location evidence="1">Cell membrane</location>
        <topology evidence="1">Multi-pass membrane protein</topology>
    </subcellularLocation>
</comment>
<gene>
    <name evidence="15" type="primary">LOC123022033</name>
</gene>
<dbReference type="InterPro" id="IPR017452">
    <property type="entry name" value="GPCR_Rhodpsn_7TM"/>
</dbReference>
<evidence type="ECO:0000256" key="8">
    <source>
        <dbReference type="ARBA" id="ARBA00023170"/>
    </source>
</evidence>
<comment type="function">
    <text evidence="11">Putative receptor for purines coupled to G-proteins.</text>
</comment>
<proteinExistence type="predicted"/>
<keyword evidence="9" id="KW-0325">Glycoprotein</keyword>
<evidence type="ECO:0000256" key="5">
    <source>
        <dbReference type="ARBA" id="ARBA00023040"/>
    </source>
</evidence>
<keyword evidence="6 13" id="KW-0472">Membrane</keyword>
<dbReference type="RefSeq" id="XP_044283348.1">
    <property type="nucleotide sequence ID" value="XM_044427413.1"/>
</dbReference>
<keyword evidence="7" id="KW-1015">Disulfide bond</keyword>
<dbReference type="FunFam" id="1.20.1070.10:FF:000146">
    <property type="entry name" value="putative P2Y purinoceptor 10 isoform X1"/>
    <property type="match status" value="1"/>
</dbReference>
<dbReference type="AlphaFoldDB" id="A0A8D2LS72"/>
<evidence type="ECO:0000256" key="9">
    <source>
        <dbReference type="ARBA" id="ARBA00023180"/>
    </source>
</evidence>
<evidence type="ECO:0000256" key="12">
    <source>
        <dbReference type="ARBA" id="ARBA00073510"/>
    </source>
</evidence>
<organism evidence="15 16">
    <name type="scientific">Varanus komodoensis</name>
    <name type="common">Komodo dragon</name>
    <dbReference type="NCBI Taxonomy" id="61221"/>
    <lineage>
        <taxon>Eukaryota</taxon>
        <taxon>Metazoa</taxon>
        <taxon>Chordata</taxon>
        <taxon>Craniata</taxon>
        <taxon>Vertebrata</taxon>
        <taxon>Euteleostomi</taxon>
        <taxon>Lepidosauria</taxon>
        <taxon>Squamata</taxon>
        <taxon>Bifurcata</taxon>
        <taxon>Unidentata</taxon>
        <taxon>Episquamata</taxon>
        <taxon>Toxicofera</taxon>
        <taxon>Anguimorpha</taxon>
        <taxon>Paleoanguimorpha</taxon>
        <taxon>Varanoidea</taxon>
        <taxon>Varanidae</taxon>
        <taxon>Varanus</taxon>
    </lineage>
</organism>
<feature type="transmembrane region" description="Helical" evidence="13">
    <location>
        <begin position="133"/>
        <end position="155"/>
    </location>
</feature>
<evidence type="ECO:0000256" key="2">
    <source>
        <dbReference type="ARBA" id="ARBA00022475"/>
    </source>
</evidence>
<evidence type="ECO:0000256" key="7">
    <source>
        <dbReference type="ARBA" id="ARBA00023157"/>
    </source>
</evidence>
<dbReference type="SUPFAM" id="SSF81321">
    <property type="entry name" value="Family A G protein-coupled receptor-like"/>
    <property type="match status" value="1"/>
</dbReference>
<feature type="domain" description="G-protein coupled receptors family 1 profile" evidence="14">
    <location>
        <begin position="36"/>
        <end position="291"/>
    </location>
</feature>
<evidence type="ECO:0000259" key="14">
    <source>
        <dbReference type="PROSITE" id="PS50262"/>
    </source>
</evidence>
<feature type="transmembrane region" description="Helical" evidence="13">
    <location>
        <begin position="100"/>
        <end position="121"/>
    </location>
</feature>
<feature type="transmembrane region" description="Helical" evidence="13">
    <location>
        <begin position="182"/>
        <end position="207"/>
    </location>
</feature>
<evidence type="ECO:0000256" key="4">
    <source>
        <dbReference type="ARBA" id="ARBA00022989"/>
    </source>
</evidence>
<dbReference type="Pfam" id="PF00001">
    <property type="entry name" value="7tm_1"/>
    <property type="match status" value="1"/>
</dbReference>
<dbReference type="OrthoDB" id="9435792at2759"/>
<dbReference type="PRINTS" id="PR01157">
    <property type="entry name" value="P2YPURNOCPTR"/>
</dbReference>
<feature type="transmembrane region" description="Helical" evidence="13">
    <location>
        <begin position="23"/>
        <end position="45"/>
    </location>
</feature>
<name>A0A8D2LS72_VARKO</name>
<feature type="transmembrane region" description="Helical" evidence="13">
    <location>
        <begin position="267"/>
        <end position="293"/>
    </location>
</feature>
<evidence type="ECO:0000313" key="15">
    <source>
        <dbReference type="Ensembl" id="ENSVKKP00000025681.1"/>
    </source>
</evidence>
<dbReference type="RefSeq" id="XP_044283349.1">
    <property type="nucleotide sequence ID" value="XM_044427414.1"/>
</dbReference>
<dbReference type="Gene3D" id="1.20.1070.10">
    <property type="entry name" value="Rhodopsin 7-helix transmembrane proteins"/>
    <property type="match status" value="1"/>
</dbReference>
<dbReference type="GO" id="GO:0007200">
    <property type="term" value="P:phospholipase C-activating G protein-coupled receptor signaling pathway"/>
    <property type="evidence" value="ECO:0007669"/>
    <property type="project" value="TreeGrafter"/>
</dbReference>
<evidence type="ECO:0000256" key="6">
    <source>
        <dbReference type="ARBA" id="ARBA00023136"/>
    </source>
</evidence>
<keyword evidence="8" id="KW-0675">Receptor</keyword>
<dbReference type="GO" id="GO:0035025">
    <property type="term" value="P:positive regulation of Rho protein signal transduction"/>
    <property type="evidence" value="ECO:0007669"/>
    <property type="project" value="TreeGrafter"/>
</dbReference>
<keyword evidence="3 13" id="KW-0812">Transmembrane</keyword>
<dbReference type="PANTHER" id="PTHR24232:SF6">
    <property type="entry name" value="PURINERGIC RECEPTOR P2Y, G-PROTEIN COUPLED 10B"/>
    <property type="match status" value="1"/>
</dbReference>
<dbReference type="PANTHER" id="PTHR24232">
    <property type="entry name" value="G-PROTEIN COUPLED RECEPTOR"/>
    <property type="match status" value="1"/>
</dbReference>
<reference evidence="15" key="1">
    <citation type="submission" date="2025-08" db="UniProtKB">
        <authorList>
            <consortium name="Ensembl"/>
        </authorList>
    </citation>
    <scope>IDENTIFICATION</scope>
</reference>
<keyword evidence="4 13" id="KW-1133">Transmembrane helix</keyword>
<dbReference type="GO" id="GO:0005886">
    <property type="term" value="C:plasma membrane"/>
    <property type="evidence" value="ECO:0007669"/>
    <property type="project" value="UniProtKB-SubCell"/>
</dbReference>
<keyword evidence="5" id="KW-0297">G-protein coupled receptor</keyword>
<sequence length="350" mass="40212">MQDHNSSPNCTDYSMGFQASMYAATYIIIFIPGLLGNSIALWVLWHFVTKKKRAVIFMINLAAADLAHVLSLPLRMHYYLNHTWLFGNFLCQFCFYLKYLNMYAGICFLTCISIQRYLFLLHPFRAQNWKCRYDVAISTAVWAVVGAACLLLPVLRSSSLTNNTNTCFADLGVRQLNQGASIALVAVAELSGFLVPLAIILCCTWKIRQSLQASDTPLQRTNEKQRAWRMILGCAAVFFVCFTPYHVNFPVFMMVKQDVITDCSTRHHILCFHAVSLCLASLNCCLDPILYYFTTSEFQERLFQSAGGNIWRSFINRILNRGRIRATRVGEEEERNTTVLRTYFWTFQRH</sequence>
<dbReference type="OMA" id="DPQMSFQ"/>
<keyword evidence="10" id="KW-0807">Transducer</keyword>
<evidence type="ECO:0000256" key="13">
    <source>
        <dbReference type="SAM" id="Phobius"/>
    </source>
</evidence>
<dbReference type="GeneID" id="123022033"/>
<dbReference type="Ensembl" id="ENSVKKT00000026307.1">
    <property type="protein sequence ID" value="ENSVKKP00000025681.1"/>
    <property type="gene ID" value="ENSVKKG00000016847.1"/>
</dbReference>
<dbReference type="Proteomes" id="UP000694545">
    <property type="component" value="Unplaced"/>
</dbReference>
<feature type="transmembrane region" description="Helical" evidence="13">
    <location>
        <begin position="227"/>
        <end position="247"/>
    </location>
</feature>
<protein>
    <recommendedName>
        <fullName evidence="12">Putative P2Y purinoceptor 10</fullName>
    </recommendedName>
</protein>
<dbReference type="InterPro" id="IPR000276">
    <property type="entry name" value="GPCR_Rhodpsn"/>
</dbReference>
<feature type="transmembrane region" description="Helical" evidence="13">
    <location>
        <begin position="57"/>
        <end position="80"/>
    </location>
</feature>
<accession>A0A8D2LS72</accession>
<evidence type="ECO:0000256" key="1">
    <source>
        <dbReference type="ARBA" id="ARBA00004651"/>
    </source>
</evidence>
<dbReference type="GO" id="GO:0004930">
    <property type="term" value="F:G protein-coupled receptor activity"/>
    <property type="evidence" value="ECO:0007669"/>
    <property type="project" value="UniProtKB-KW"/>
</dbReference>
<reference evidence="15" key="2">
    <citation type="submission" date="2025-09" db="UniProtKB">
        <authorList>
            <consortium name="Ensembl"/>
        </authorList>
    </citation>
    <scope>IDENTIFICATION</scope>
</reference>
<keyword evidence="16" id="KW-1185">Reference proteome</keyword>